<organism evidence="3 4">
    <name type="scientific">Pipistrellus kuhlii</name>
    <name type="common">Kuhl's pipistrelle</name>
    <dbReference type="NCBI Taxonomy" id="59472"/>
    <lineage>
        <taxon>Eukaryota</taxon>
        <taxon>Metazoa</taxon>
        <taxon>Chordata</taxon>
        <taxon>Craniata</taxon>
        <taxon>Vertebrata</taxon>
        <taxon>Euteleostomi</taxon>
        <taxon>Mammalia</taxon>
        <taxon>Eutheria</taxon>
        <taxon>Laurasiatheria</taxon>
        <taxon>Chiroptera</taxon>
        <taxon>Yangochiroptera</taxon>
        <taxon>Vespertilionidae</taxon>
        <taxon>Pipistrellus</taxon>
    </lineage>
</organism>
<dbReference type="InterPro" id="IPR004865">
    <property type="entry name" value="HSR_dom"/>
</dbReference>
<dbReference type="PANTHER" id="PTHR46386">
    <property type="entry name" value="NUCLEAR BODY PROTEIN SP140"/>
    <property type="match status" value="1"/>
</dbReference>
<sequence>MFSTAQHKETISHEILLTHFRKNKVEIANAITKPFPFLESLRDHSLITEELYNDSQEACEDLVPVGRVVYHILCHLEKMFDRSLLQALFSRVHLKEYPDLIQVHRSFKNVIEDKHFSWECDREETYKMPSTQPRCERGAELATHENPVQSYAVGLMDMQKTVSSCSPQINKRGQQARPACDQVPEIIVISSESSGQEVPPEVQRSAPRCGPGEECEDGQPGPAEHLASEFRAPVS</sequence>
<dbReference type="PROSITE" id="PS51414">
    <property type="entry name" value="HSR"/>
    <property type="match status" value="1"/>
</dbReference>
<accession>A0A7J7XUW6</accession>
<feature type="region of interest" description="Disordered" evidence="1">
    <location>
        <begin position="191"/>
        <end position="235"/>
    </location>
</feature>
<evidence type="ECO:0000259" key="2">
    <source>
        <dbReference type="PROSITE" id="PS51414"/>
    </source>
</evidence>
<feature type="domain" description="HSR" evidence="2">
    <location>
        <begin position="1"/>
        <end position="112"/>
    </location>
</feature>
<dbReference type="GO" id="GO:0000981">
    <property type="term" value="F:DNA-binding transcription factor activity, RNA polymerase II-specific"/>
    <property type="evidence" value="ECO:0007669"/>
    <property type="project" value="TreeGrafter"/>
</dbReference>
<dbReference type="EMBL" id="JACAGB010000007">
    <property type="protein sequence ID" value="KAF6353487.1"/>
    <property type="molecule type" value="Genomic_DNA"/>
</dbReference>
<name>A0A7J7XUW6_PIPKU</name>
<dbReference type="Pfam" id="PF03172">
    <property type="entry name" value="HSR"/>
    <property type="match status" value="1"/>
</dbReference>
<proteinExistence type="predicted"/>
<evidence type="ECO:0000313" key="4">
    <source>
        <dbReference type="Proteomes" id="UP000558488"/>
    </source>
</evidence>
<dbReference type="Proteomes" id="UP000558488">
    <property type="component" value="Unassembled WGS sequence"/>
</dbReference>
<keyword evidence="4" id="KW-1185">Reference proteome</keyword>
<dbReference type="AlphaFoldDB" id="A0A7J7XUW6"/>
<dbReference type="GO" id="GO:0005634">
    <property type="term" value="C:nucleus"/>
    <property type="evidence" value="ECO:0007669"/>
    <property type="project" value="InterPro"/>
</dbReference>
<evidence type="ECO:0000256" key="1">
    <source>
        <dbReference type="SAM" id="MobiDB-lite"/>
    </source>
</evidence>
<reference evidence="3 4" key="1">
    <citation type="journal article" date="2020" name="Nature">
        <title>Six reference-quality genomes reveal evolution of bat adaptations.</title>
        <authorList>
            <person name="Jebb D."/>
            <person name="Huang Z."/>
            <person name="Pippel M."/>
            <person name="Hughes G.M."/>
            <person name="Lavrichenko K."/>
            <person name="Devanna P."/>
            <person name="Winkler S."/>
            <person name="Jermiin L.S."/>
            <person name="Skirmuntt E.C."/>
            <person name="Katzourakis A."/>
            <person name="Burkitt-Gray L."/>
            <person name="Ray D.A."/>
            <person name="Sullivan K.A.M."/>
            <person name="Roscito J.G."/>
            <person name="Kirilenko B.M."/>
            <person name="Davalos L.M."/>
            <person name="Corthals A.P."/>
            <person name="Power M.L."/>
            <person name="Jones G."/>
            <person name="Ransome R.D."/>
            <person name="Dechmann D.K.N."/>
            <person name="Locatelli A.G."/>
            <person name="Puechmaille S.J."/>
            <person name="Fedrigo O."/>
            <person name="Jarvis E.D."/>
            <person name="Hiller M."/>
            <person name="Vernes S.C."/>
            <person name="Myers E.W."/>
            <person name="Teeling E.C."/>
        </authorList>
    </citation>
    <scope>NUCLEOTIDE SEQUENCE [LARGE SCALE GENOMIC DNA]</scope>
    <source>
        <strain evidence="3">MPipKuh1</strain>
        <tissue evidence="3">Flight muscle</tissue>
    </source>
</reference>
<dbReference type="InterPro" id="IPR043563">
    <property type="entry name" value="Sp110/Sp140/Sp140L-like"/>
</dbReference>
<comment type="caution">
    <text evidence="3">The sequence shown here is derived from an EMBL/GenBank/DDBJ whole genome shotgun (WGS) entry which is preliminary data.</text>
</comment>
<dbReference type="PANTHER" id="PTHR46386:SF13">
    <property type="entry name" value="RIKEN CDNA A630001G21 GENE"/>
    <property type="match status" value="1"/>
</dbReference>
<gene>
    <name evidence="3" type="ORF">mPipKuh1_010451</name>
</gene>
<protein>
    <recommendedName>
        <fullName evidence="2">HSR domain-containing protein</fullName>
    </recommendedName>
</protein>
<dbReference type="OrthoDB" id="9536595at2759"/>
<evidence type="ECO:0000313" key="3">
    <source>
        <dbReference type="EMBL" id="KAF6353487.1"/>
    </source>
</evidence>